<gene>
    <name evidence="1" type="ORF">B6R31_003880</name>
    <name evidence="2" type="ORF">GNZ05_26805</name>
    <name evidence="3" type="ORF">HVW43_20770</name>
</gene>
<proteinExistence type="predicted"/>
<evidence type="ECO:0000313" key="2">
    <source>
        <dbReference type="EMBL" id="MUM75733.1"/>
    </source>
</evidence>
<dbReference type="Proteomes" id="UP000490727">
    <property type="component" value="Unassembled WGS sequence"/>
</dbReference>
<reference evidence="3 5" key="3">
    <citation type="submission" date="2020-06" db="EMBL/GenBank/DDBJ databases">
        <title>REHAB project genomes.</title>
        <authorList>
            <person name="Shaw L.P."/>
        </authorList>
    </citation>
    <scope>NUCLEOTIDE SEQUENCE [LARGE SCALE GENOMIC DNA]</scope>
    <source>
        <strain evidence="3 5">RHB10-C12</strain>
    </source>
</reference>
<sequence>MAGEIFTSIHNNYRHRIPAGVSDLVEQPLYIIVATWAMRTNTLLTTEEVSREFLLTQQRATDIIHYIHNEGSKHITSERITLIKNTPKRTRYRALKIINVTPLPKQLLKNIRSTFTSVERQKSERLSKEDFIKNRDKLDTIRKWMCIRKVGEKYSDISEYL</sequence>
<evidence type="ECO:0000313" key="5">
    <source>
        <dbReference type="Proteomes" id="UP000514754"/>
    </source>
</evidence>
<protein>
    <submittedName>
        <fullName evidence="1">CaiF/GrlA family transcriptional regulator</fullName>
    </submittedName>
</protein>
<dbReference type="InterPro" id="IPR036388">
    <property type="entry name" value="WH-like_DNA-bd_sf"/>
</dbReference>
<dbReference type="EMBL" id="CP057906">
    <property type="protein sequence ID" value="QMO42595.1"/>
    <property type="molecule type" value="Genomic_DNA"/>
</dbReference>
<evidence type="ECO:0000313" key="6">
    <source>
        <dbReference type="Proteomes" id="UP000630371"/>
    </source>
</evidence>
<dbReference type="GO" id="GO:0006351">
    <property type="term" value="P:DNA-templated transcription"/>
    <property type="evidence" value="ECO:0007669"/>
    <property type="project" value="InterPro"/>
</dbReference>
<dbReference type="AlphaFoldDB" id="A0A5Q7KS71"/>
<reference evidence="2 4" key="2">
    <citation type="submission" date="2019-11" db="EMBL/GenBank/DDBJ databases">
        <title>Whole genome sequence analysis of environmental Escherichia coli from the feces of straw-necked ibis (Threskiornis spinicollis) nesting on inland wetlands.</title>
        <authorList>
            <person name="Wyrsch E.R."/>
            <person name="Roy Chowdhury P."/>
            <person name="Wallis L."/>
            <person name="Cummins M.L."/>
            <person name="Zingali T."/>
            <person name="Brandis K.J."/>
            <person name="Djordjevic S.P."/>
        </authorList>
    </citation>
    <scope>NUCLEOTIDE SEQUENCE [LARGE SCALE GENOMIC DNA]</scope>
    <source>
        <strain evidence="2 4">IBS12</strain>
    </source>
</reference>
<dbReference type="EMBL" id="AAVQAW010000019">
    <property type="protein sequence ID" value="EGD0650166.1"/>
    <property type="molecule type" value="Genomic_DNA"/>
</dbReference>
<dbReference type="RefSeq" id="WP_000896657.1">
    <property type="nucleotide sequence ID" value="NZ_BFUF01000023.1"/>
</dbReference>
<dbReference type="Proteomes" id="UP000630371">
    <property type="component" value="Unassembled WGS sequence"/>
</dbReference>
<dbReference type="Proteomes" id="UP000514754">
    <property type="component" value="Chromosome"/>
</dbReference>
<reference evidence="1" key="1">
    <citation type="submission" date="2018-08" db="EMBL/GenBank/DDBJ databases">
        <authorList>
            <consortium name="GenomeTrakr network: Whole genome sequencing for foodborne pathogen traceback"/>
        </authorList>
    </citation>
    <scope>NUCLEOTIDE SEQUENCE</scope>
    <source>
        <strain evidence="1">NC_STEC178</strain>
    </source>
</reference>
<evidence type="ECO:0000313" key="1">
    <source>
        <dbReference type="EMBL" id="EGD0650166.1"/>
    </source>
</evidence>
<evidence type="ECO:0000313" key="3">
    <source>
        <dbReference type="EMBL" id="QMO42595.1"/>
    </source>
</evidence>
<dbReference type="InterPro" id="IPR020357">
    <property type="entry name" value="Tscrpt_reg_CaiF/GrlA"/>
</dbReference>
<dbReference type="EMBL" id="WOET01000046">
    <property type="protein sequence ID" value="MUM75733.1"/>
    <property type="molecule type" value="Genomic_DNA"/>
</dbReference>
<organism evidence="1 6">
    <name type="scientific">Escherichia coli</name>
    <dbReference type="NCBI Taxonomy" id="562"/>
    <lineage>
        <taxon>Bacteria</taxon>
        <taxon>Pseudomonadati</taxon>
        <taxon>Pseudomonadota</taxon>
        <taxon>Gammaproteobacteria</taxon>
        <taxon>Enterobacterales</taxon>
        <taxon>Enterobacteriaceae</taxon>
        <taxon>Escherichia</taxon>
    </lineage>
</organism>
<name>A0A5Q7KS71_ECOLX</name>
<evidence type="ECO:0000313" key="4">
    <source>
        <dbReference type="Proteomes" id="UP000490727"/>
    </source>
</evidence>
<dbReference type="Pfam" id="PF07180">
    <property type="entry name" value="CaiF_GrlA"/>
    <property type="match status" value="1"/>
</dbReference>
<accession>A0A5Q7KS71</accession>
<dbReference type="Gene3D" id="1.10.10.10">
    <property type="entry name" value="Winged helix-like DNA-binding domain superfamily/Winged helix DNA-binding domain"/>
    <property type="match status" value="1"/>
</dbReference>